<dbReference type="AlphaFoldDB" id="A0A813ZTQ7"/>
<dbReference type="InterPro" id="IPR011333">
    <property type="entry name" value="SKP1/BTB/POZ_sf"/>
</dbReference>
<gene>
    <name evidence="2" type="ORF">OXX778_LOCUS11470</name>
</gene>
<dbReference type="Proteomes" id="UP000663879">
    <property type="component" value="Unassembled WGS sequence"/>
</dbReference>
<evidence type="ECO:0000313" key="3">
    <source>
        <dbReference type="Proteomes" id="UP000663879"/>
    </source>
</evidence>
<dbReference type="EMBL" id="CAJNOC010001946">
    <property type="protein sequence ID" value="CAF0902478.1"/>
    <property type="molecule type" value="Genomic_DNA"/>
</dbReference>
<dbReference type="SUPFAM" id="SSF54695">
    <property type="entry name" value="POZ domain"/>
    <property type="match status" value="1"/>
</dbReference>
<dbReference type="Gene3D" id="3.30.710.10">
    <property type="entry name" value="Potassium Channel Kv1.1, Chain A"/>
    <property type="match status" value="1"/>
</dbReference>
<accession>A0A813ZTQ7</accession>
<keyword evidence="3" id="KW-1185">Reference proteome</keyword>
<reference evidence="2" key="1">
    <citation type="submission" date="2021-02" db="EMBL/GenBank/DDBJ databases">
        <authorList>
            <person name="Nowell W R."/>
        </authorList>
    </citation>
    <scope>NUCLEOTIDE SEQUENCE</scope>
    <source>
        <strain evidence="2">Ploen Becks lab</strain>
    </source>
</reference>
<evidence type="ECO:0000313" key="2">
    <source>
        <dbReference type="EMBL" id="CAF0902478.1"/>
    </source>
</evidence>
<comment type="caution">
    <text evidence="2">The sequence shown here is derived from an EMBL/GenBank/DDBJ whole genome shotgun (WGS) entry which is preliminary data.</text>
</comment>
<evidence type="ECO:0000259" key="1">
    <source>
        <dbReference type="Pfam" id="PF02214"/>
    </source>
</evidence>
<dbReference type="Pfam" id="PF02214">
    <property type="entry name" value="BTB_2"/>
    <property type="match status" value="1"/>
</dbReference>
<dbReference type="OrthoDB" id="10025005at2759"/>
<organism evidence="2 3">
    <name type="scientific">Brachionus calyciflorus</name>
    <dbReference type="NCBI Taxonomy" id="104777"/>
    <lineage>
        <taxon>Eukaryota</taxon>
        <taxon>Metazoa</taxon>
        <taxon>Spiralia</taxon>
        <taxon>Gnathifera</taxon>
        <taxon>Rotifera</taxon>
        <taxon>Eurotatoria</taxon>
        <taxon>Monogononta</taxon>
        <taxon>Pseudotrocha</taxon>
        <taxon>Ploima</taxon>
        <taxon>Brachionidae</taxon>
        <taxon>Brachionus</taxon>
    </lineage>
</organism>
<protein>
    <recommendedName>
        <fullName evidence="1">Potassium channel tetramerisation-type BTB domain-containing protein</fullName>
    </recommendedName>
</protein>
<name>A0A813ZTQ7_9BILA</name>
<proteinExistence type="predicted"/>
<dbReference type="GO" id="GO:0051260">
    <property type="term" value="P:protein homooligomerization"/>
    <property type="evidence" value="ECO:0007669"/>
    <property type="project" value="InterPro"/>
</dbReference>
<feature type="domain" description="Potassium channel tetramerisation-type BTB" evidence="1">
    <location>
        <begin position="76"/>
        <end position="127"/>
    </location>
</feature>
<sequence>MFKVTHQSLNTNFQNIQGDRMYSGGTSSRFGQSKNEIKSNYKRKIGKFNKYTTKNKDYLINNPILISKTNYFNSRIRLNISGKIFEIPESILSKYPMTLLGCYEDRIKFYDYLRDEFFFDRNREAFEGNSFF</sequence>
<dbReference type="InterPro" id="IPR003131">
    <property type="entry name" value="T1-type_BTB"/>
</dbReference>